<feature type="transmembrane region" description="Helical" evidence="6">
    <location>
        <begin position="498"/>
        <end position="517"/>
    </location>
</feature>
<keyword evidence="4 6" id="KW-0472">Membrane</keyword>
<dbReference type="InterPro" id="IPR049453">
    <property type="entry name" value="Memb_transporter_dom"/>
</dbReference>
<feature type="transmembrane region" description="Helical" evidence="6">
    <location>
        <begin position="135"/>
        <end position="153"/>
    </location>
</feature>
<name>A0A4R4XWP7_9ACTN</name>
<dbReference type="GO" id="GO:0016020">
    <property type="term" value="C:membrane"/>
    <property type="evidence" value="ECO:0007669"/>
    <property type="project" value="UniProtKB-SubCell"/>
</dbReference>
<feature type="transmembrane region" description="Helical" evidence="6">
    <location>
        <begin position="404"/>
        <end position="424"/>
    </location>
</feature>
<protein>
    <submittedName>
        <fullName evidence="8">FUSC family protein</fullName>
    </submittedName>
</protein>
<evidence type="ECO:0000256" key="5">
    <source>
        <dbReference type="SAM" id="MobiDB-lite"/>
    </source>
</evidence>
<feature type="transmembrane region" description="Helical" evidence="6">
    <location>
        <begin position="56"/>
        <end position="74"/>
    </location>
</feature>
<feature type="domain" description="Integral membrane bound transporter" evidence="7">
    <location>
        <begin position="417"/>
        <end position="542"/>
    </location>
</feature>
<evidence type="ECO:0000256" key="4">
    <source>
        <dbReference type="ARBA" id="ARBA00023136"/>
    </source>
</evidence>
<dbReference type="OrthoDB" id="5241538at2"/>
<feature type="transmembrane region" description="Helical" evidence="6">
    <location>
        <begin position="29"/>
        <end position="50"/>
    </location>
</feature>
<sequence length="679" mass="70592">MSFLSFRLVRPRVRMPVRSALRLRPLGDIWHKHAVSAVVALALAMFTLYALDRPDLVLYAAGGGMCALYAHGLPYAARARALAGVVAGMIGSVAVGLVTAALTDSVAVRVLVAALLAGLHKAACDATRIGPPGNVVLTFITAGAVFVPEQRLADVPLHVGIGLAAGAVAWLVGMSPWLVRPDGPERVAVARALEATAHLLRAGARSAAADSGRKDGERGGRDQSGVSGGGRSGGPPQDALLRARHDAAAAVNAAWQTLPRAGAPRGGLRRVLVRAESAAAGSPALAVDADTFTTWAYDLRKGRPLPEPPPGDALTAATEQAELAGMAAEHPSPRPATAVRTPRHTDAGRRARDGVAAEETPAVPLRRGPRVWRGTRALGARATRAAAGVARTTRSAVSGMRRGARTIATVTAGSAAAGWLSMGLGVGRPYWAVVTAAAVFAANTTLSWSRALQRTVGNLLGVALFTLLVPVSRLGALALIVTVLVLQFVTEAAVTRNYWLGSAFIAPMAMLMSEFAGVEPVREMVADRWLDTCLGAAAGLLVCALLPDRGAARRVHDALDRLERLVADLTPPAPLASAPAPSTGYVTATATSAAGRFASDAERRAACDRLRASLVELREAADTAAGEWWSTELPQERIAAAERTGHRRLAELTTTRRPPLTRPRACAHARSSCGVASPS</sequence>
<evidence type="ECO:0000313" key="8">
    <source>
        <dbReference type="EMBL" id="TDD35893.1"/>
    </source>
</evidence>
<evidence type="ECO:0000259" key="7">
    <source>
        <dbReference type="Pfam" id="PF13515"/>
    </source>
</evidence>
<accession>A0A4R4XWP7</accession>
<dbReference type="Pfam" id="PF13515">
    <property type="entry name" value="FUSC_2"/>
    <property type="match status" value="1"/>
</dbReference>
<evidence type="ECO:0000256" key="2">
    <source>
        <dbReference type="ARBA" id="ARBA00022692"/>
    </source>
</evidence>
<comment type="subcellular location">
    <subcellularLocation>
        <location evidence="1">Membrane</location>
        <topology evidence="1">Multi-pass membrane protein</topology>
    </subcellularLocation>
</comment>
<evidence type="ECO:0000256" key="1">
    <source>
        <dbReference type="ARBA" id="ARBA00004141"/>
    </source>
</evidence>
<reference evidence="8 9" key="1">
    <citation type="submission" date="2019-03" db="EMBL/GenBank/DDBJ databases">
        <title>Draft genome sequences of novel Actinobacteria.</title>
        <authorList>
            <person name="Sahin N."/>
            <person name="Ay H."/>
            <person name="Saygin H."/>
        </authorList>
    </citation>
    <scope>NUCLEOTIDE SEQUENCE [LARGE SCALE GENOMIC DNA]</scope>
    <source>
        <strain evidence="8 9">CH32</strain>
    </source>
</reference>
<feature type="compositionally biased region" description="Basic and acidic residues" evidence="5">
    <location>
        <begin position="211"/>
        <end position="221"/>
    </location>
</feature>
<keyword evidence="9" id="KW-1185">Reference proteome</keyword>
<feature type="transmembrane region" description="Helical" evidence="6">
    <location>
        <begin position="106"/>
        <end position="123"/>
    </location>
</feature>
<feature type="region of interest" description="Disordered" evidence="5">
    <location>
        <begin position="204"/>
        <end position="239"/>
    </location>
</feature>
<dbReference type="AlphaFoldDB" id="A0A4R4XWP7"/>
<evidence type="ECO:0000313" key="9">
    <source>
        <dbReference type="Proteomes" id="UP000295302"/>
    </source>
</evidence>
<dbReference type="EMBL" id="SMKQ01000210">
    <property type="protein sequence ID" value="TDD35893.1"/>
    <property type="molecule type" value="Genomic_DNA"/>
</dbReference>
<keyword evidence="3 6" id="KW-1133">Transmembrane helix</keyword>
<evidence type="ECO:0000256" key="3">
    <source>
        <dbReference type="ARBA" id="ARBA00022989"/>
    </source>
</evidence>
<feature type="region of interest" description="Disordered" evidence="5">
    <location>
        <begin position="327"/>
        <end position="357"/>
    </location>
</feature>
<keyword evidence="2 6" id="KW-0812">Transmembrane</keyword>
<feature type="transmembrane region" description="Helical" evidence="6">
    <location>
        <begin position="460"/>
        <end position="486"/>
    </location>
</feature>
<proteinExistence type="predicted"/>
<feature type="transmembrane region" description="Helical" evidence="6">
    <location>
        <begin position="159"/>
        <end position="179"/>
    </location>
</feature>
<dbReference type="Proteomes" id="UP000295302">
    <property type="component" value="Unassembled WGS sequence"/>
</dbReference>
<comment type="caution">
    <text evidence="8">The sequence shown here is derived from an EMBL/GenBank/DDBJ whole genome shotgun (WGS) entry which is preliminary data.</text>
</comment>
<feature type="transmembrane region" description="Helical" evidence="6">
    <location>
        <begin position="81"/>
        <end position="100"/>
    </location>
</feature>
<feature type="compositionally biased region" description="Basic and acidic residues" evidence="5">
    <location>
        <begin position="343"/>
        <end position="355"/>
    </location>
</feature>
<evidence type="ECO:0000256" key="6">
    <source>
        <dbReference type="SAM" id="Phobius"/>
    </source>
</evidence>
<organism evidence="8 9">
    <name type="scientific">Nonomuraea terrae</name>
    <dbReference type="NCBI Taxonomy" id="2530383"/>
    <lineage>
        <taxon>Bacteria</taxon>
        <taxon>Bacillati</taxon>
        <taxon>Actinomycetota</taxon>
        <taxon>Actinomycetes</taxon>
        <taxon>Streptosporangiales</taxon>
        <taxon>Streptosporangiaceae</taxon>
        <taxon>Nonomuraea</taxon>
    </lineage>
</organism>
<gene>
    <name evidence="8" type="ORF">E1286_39055</name>
</gene>
<feature type="transmembrane region" description="Helical" evidence="6">
    <location>
        <begin position="430"/>
        <end position="448"/>
    </location>
</feature>